<sequence length="87" mass="9489">MDENKRDLGAEGTADTLKGKMKKAVGKVQDKVGELTGNEEMQAKGKEKELGGSVQSTVGKGKQKVDEAADVIRGRMKEQEKRENEPE</sequence>
<dbReference type="Pfam" id="PF05532">
    <property type="entry name" value="CsbD"/>
    <property type="match status" value="1"/>
</dbReference>
<comment type="caution">
    <text evidence="4">The sequence shown here is derived from an EMBL/GenBank/DDBJ whole genome shotgun (WGS) entry which is preliminary data.</text>
</comment>
<protein>
    <submittedName>
        <fullName evidence="4">CsbD-like protein</fullName>
    </submittedName>
</protein>
<evidence type="ECO:0000313" key="4">
    <source>
        <dbReference type="EMBL" id="PZW36010.1"/>
    </source>
</evidence>
<feature type="compositionally biased region" description="Basic and acidic residues" evidence="2">
    <location>
        <begin position="41"/>
        <end position="50"/>
    </location>
</feature>
<proteinExistence type="inferred from homology"/>
<organism evidence="4 5">
    <name type="scientific">Thermosporothrix hazakensis</name>
    <dbReference type="NCBI Taxonomy" id="644383"/>
    <lineage>
        <taxon>Bacteria</taxon>
        <taxon>Bacillati</taxon>
        <taxon>Chloroflexota</taxon>
        <taxon>Ktedonobacteria</taxon>
        <taxon>Ktedonobacterales</taxon>
        <taxon>Thermosporotrichaceae</taxon>
        <taxon>Thermosporothrix</taxon>
    </lineage>
</organism>
<dbReference type="Proteomes" id="UP000248806">
    <property type="component" value="Unassembled WGS sequence"/>
</dbReference>
<name>A0A326UG90_THEHA</name>
<feature type="region of interest" description="Disordered" evidence="2">
    <location>
        <begin position="1"/>
        <end position="87"/>
    </location>
</feature>
<dbReference type="AlphaFoldDB" id="A0A326UG90"/>
<comment type="similarity">
    <text evidence="1">Belongs to the UPF0337 (CsbD) family.</text>
</comment>
<dbReference type="SUPFAM" id="SSF69047">
    <property type="entry name" value="Hypothetical protein YjbJ"/>
    <property type="match status" value="1"/>
</dbReference>
<evidence type="ECO:0000256" key="2">
    <source>
        <dbReference type="SAM" id="MobiDB-lite"/>
    </source>
</evidence>
<evidence type="ECO:0000259" key="3">
    <source>
        <dbReference type="Pfam" id="PF05532"/>
    </source>
</evidence>
<dbReference type="Gene3D" id="1.10.1470.10">
    <property type="entry name" value="YjbJ"/>
    <property type="match status" value="1"/>
</dbReference>
<dbReference type="InterPro" id="IPR008462">
    <property type="entry name" value="CsbD"/>
</dbReference>
<feature type="domain" description="CsbD-like" evidence="3">
    <location>
        <begin position="15"/>
        <end position="66"/>
    </location>
</feature>
<dbReference type="EMBL" id="QKUF01000001">
    <property type="protein sequence ID" value="PZW36010.1"/>
    <property type="molecule type" value="Genomic_DNA"/>
</dbReference>
<feature type="compositionally biased region" description="Basic and acidic residues" evidence="2">
    <location>
        <begin position="63"/>
        <end position="87"/>
    </location>
</feature>
<gene>
    <name evidence="4" type="ORF">EI42_00180</name>
</gene>
<dbReference type="OrthoDB" id="9796058at2"/>
<evidence type="ECO:0000313" key="5">
    <source>
        <dbReference type="Proteomes" id="UP000248806"/>
    </source>
</evidence>
<evidence type="ECO:0000256" key="1">
    <source>
        <dbReference type="ARBA" id="ARBA00009129"/>
    </source>
</evidence>
<accession>A0A326UG90</accession>
<keyword evidence="5" id="KW-1185">Reference proteome</keyword>
<dbReference type="RefSeq" id="WP_111317763.1">
    <property type="nucleotide sequence ID" value="NZ_BIFX01000001.1"/>
</dbReference>
<reference evidence="4 5" key="1">
    <citation type="submission" date="2018-06" db="EMBL/GenBank/DDBJ databases">
        <title>Genomic Encyclopedia of Archaeal and Bacterial Type Strains, Phase II (KMG-II): from individual species to whole genera.</title>
        <authorList>
            <person name="Goeker M."/>
        </authorList>
    </citation>
    <scope>NUCLEOTIDE SEQUENCE [LARGE SCALE GENOMIC DNA]</scope>
    <source>
        <strain evidence="4 5">ATCC BAA-1881</strain>
    </source>
</reference>
<dbReference type="InterPro" id="IPR036629">
    <property type="entry name" value="YjbJ_sf"/>
</dbReference>